<sequence>MMNWKYVLFLPLVLMIGCVEKVNERFGPEIDVYPVTFSIALSKSKESDGKLSAFFDKYENEILNHGVKISWFSTKGKKWADKINKELLKNGVNKELIILSNEEKKVSHFDIKLSLVTHKVQVSTCEYANIGTIGNVSSGCFVENARWSSMVNPQKMLLEKTNSNTESGE</sequence>
<evidence type="ECO:0000313" key="3">
    <source>
        <dbReference type="Proteomes" id="UP000239273"/>
    </source>
</evidence>
<evidence type="ECO:0000313" key="4">
    <source>
        <dbReference type="Proteomes" id="UP001156660"/>
    </source>
</evidence>
<proteinExistence type="predicted"/>
<comment type="caution">
    <text evidence="2">The sequence shown here is derived from an EMBL/GenBank/DDBJ whole genome shotgun (WGS) entry which is preliminary data.</text>
</comment>
<dbReference type="OrthoDB" id="6402397at2"/>
<evidence type="ECO:0000313" key="1">
    <source>
        <dbReference type="EMBL" id="GLR73392.1"/>
    </source>
</evidence>
<dbReference type="PROSITE" id="PS51257">
    <property type="entry name" value="PROKAR_LIPOPROTEIN"/>
    <property type="match status" value="1"/>
</dbReference>
<reference evidence="1" key="4">
    <citation type="submission" date="2023-01" db="EMBL/GenBank/DDBJ databases">
        <title>Draft genome sequence of Aliivibrio sifiae strain NBRC 105001.</title>
        <authorList>
            <person name="Sun Q."/>
            <person name="Mori K."/>
        </authorList>
    </citation>
    <scope>NUCLEOTIDE SEQUENCE</scope>
    <source>
        <strain evidence="1">NBRC 105001</strain>
    </source>
</reference>
<keyword evidence="1" id="KW-0449">Lipoprotein</keyword>
<protein>
    <submittedName>
        <fullName evidence="1">Lipoprotein</fullName>
    </submittedName>
</protein>
<dbReference type="AlphaFoldDB" id="A0A2S7X8T7"/>
<keyword evidence="4" id="KW-1185">Reference proteome</keyword>
<accession>A0A2S7X8T7</accession>
<dbReference type="EMBL" id="MSCP01000002">
    <property type="protein sequence ID" value="PQJ87760.1"/>
    <property type="molecule type" value="Genomic_DNA"/>
</dbReference>
<reference evidence="4" key="3">
    <citation type="journal article" date="2019" name="Int. J. Syst. Evol. Microbiol.">
        <title>The Global Catalogue of Microorganisms (GCM) 10K type strain sequencing project: providing services to taxonomists for standard genome sequencing and annotation.</title>
        <authorList>
            <consortium name="The Broad Institute Genomics Platform"/>
            <consortium name="The Broad Institute Genome Sequencing Center for Infectious Disease"/>
            <person name="Wu L."/>
            <person name="Ma J."/>
        </authorList>
    </citation>
    <scope>NUCLEOTIDE SEQUENCE [LARGE SCALE GENOMIC DNA]</scope>
    <source>
        <strain evidence="4">NBRC 105001</strain>
    </source>
</reference>
<name>A0A2S7X8T7_9GAMM</name>
<organism evidence="2 3">
    <name type="scientific">Aliivibrio sifiae</name>
    <dbReference type="NCBI Taxonomy" id="566293"/>
    <lineage>
        <taxon>Bacteria</taxon>
        <taxon>Pseudomonadati</taxon>
        <taxon>Pseudomonadota</taxon>
        <taxon>Gammaproteobacteria</taxon>
        <taxon>Vibrionales</taxon>
        <taxon>Vibrionaceae</taxon>
        <taxon>Aliivibrio</taxon>
    </lineage>
</organism>
<reference evidence="1" key="1">
    <citation type="journal article" date="2014" name="Int. J. Syst. Evol. Microbiol.">
        <title>Complete genome of a new Firmicutes species belonging to the dominant human colonic microbiota ('Ruminococcus bicirculans') reveals two chromosomes and a selective capacity to utilize plant glucans.</title>
        <authorList>
            <consortium name="NISC Comparative Sequencing Program"/>
            <person name="Wegmann U."/>
            <person name="Louis P."/>
            <person name="Goesmann A."/>
            <person name="Henrissat B."/>
            <person name="Duncan S.H."/>
            <person name="Flint H.J."/>
        </authorList>
    </citation>
    <scope>NUCLEOTIDE SEQUENCE</scope>
    <source>
        <strain evidence="1">NBRC 105001</strain>
    </source>
</reference>
<evidence type="ECO:0000313" key="2">
    <source>
        <dbReference type="EMBL" id="PQJ87760.1"/>
    </source>
</evidence>
<dbReference type="RefSeq" id="WP_060992785.1">
    <property type="nucleotide sequence ID" value="NZ_BSOU01000001.1"/>
</dbReference>
<dbReference type="EMBL" id="BSOU01000001">
    <property type="protein sequence ID" value="GLR73392.1"/>
    <property type="molecule type" value="Genomic_DNA"/>
</dbReference>
<gene>
    <name evidence="2" type="ORF">BTO23_16875</name>
    <name evidence="1" type="ORF">GCM10007855_02650</name>
</gene>
<reference evidence="2 3" key="2">
    <citation type="submission" date="2016-12" db="EMBL/GenBank/DDBJ databases">
        <title>Diversity of luminous bacteria.</title>
        <authorList>
            <person name="Yoshizawa S."/>
            <person name="Kogure K."/>
        </authorList>
    </citation>
    <scope>NUCLEOTIDE SEQUENCE [LARGE SCALE GENOMIC DNA]</scope>
    <source>
        <strain evidence="2 3">NBRC 105001</strain>
    </source>
</reference>
<dbReference type="Proteomes" id="UP000239273">
    <property type="component" value="Unassembled WGS sequence"/>
</dbReference>
<dbReference type="Proteomes" id="UP001156660">
    <property type="component" value="Unassembled WGS sequence"/>
</dbReference>